<comment type="caution">
    <text evidence="5">The sequence shown here is derived from an EMBL/GenBank/DDBJ whole genome shotgun (WGS) entry which is preliminary data.</text>
</comment>
<dbReference type="GO" id="GO:0009253">
    <property type="term" value="P:peptidoglycan catabolic process"/>
    <property type="evidence" value="ECO:0007669"/>
    <property type="project" value="InterPro"/>
</dbReference>
<evidence type="ECO:0000313" key="6">
    <source>
        <dbReference type="Proteomes" id="UP000693672"/>
    </source>
</evidence>
<reference evidence="5" key="1">
    <citation type="submission" date="2021-06" db="EMBL/GenBank/DDBJ databases">
        <authorList>
            <person name="Criscuolo A."/>
        </authorList>
    </citation>
    <scope>NUCLEOTIDE SEQUENCE</scope>
    <source>
        <strain evidence="5">CIP111600</strain>
    </source>
</reference>
<keyword evidence="1" id="KW-0378">Hydrolase</keyword>
<dbReference type="GO" id="GO:0008745">
    <property type="term" value="F:N-acetylmuramoyl-L-alanine amidase activity"/>
    <property type="evidence" value="ECO:0007669"/>
    <property type="project" value="InterPro"/>
</dbReference>
<keyword evidence="6" id="KW-1185">Reference proteome</keyword>
<name>A0A916NLT1_9BACL</name>
<dbReference type="InterPro" id="IPR002508">
    <property type="entry name" value="MurNAc-LAA_cat"/>
</dbReference>
<evidence type="ECO:0000259" key="4">
    <source>
        <dbReference type="SMART" id="SM00646"/>
    </source>
</evidence>
<protein>
    <recommendedName>
        <fullName evidence="4">MurNAc-LAA domain-containing protein</fullName>
    </recommendedName>
</protein>
<feature type="domain" description="MurNAc-LAA" evidence="4">
    <location>
        <begin position="183"/>
        <end position="302"/>
    </location>
</feature>
<feature type="region of interest" description="Disordered" evidence="2">
    <location>
        <begin position="47"/>
        <end position="137"/>
    </location>
</feature>
<feature type="compositionally biased region" description="Low complexity" evidence="2">
    <location>
        <begin position="74"/>
        <end position="102"/>
    </location>
</feature>
<dbReference type="AlphaFoldDB" id="A0A916NLT1"/>
<keyword evidence="3" id="KW-0472">Membrane</keyword>
<feature type="transmembrane region" description="Helical" evidence="3">
    <location>
        <begin position="20"/>
        <end position="37"/>
    </location>
</feature>
<evidence type="ECO:0000256" key="1">
    <source>
        <dbReference type="ARBA" id="ARBA00022801"/>
    </source>
</evidence>
<dbReference type="PANTHER" id="PTHR30404:SF0">
    <property type="entry name" value="N-ACETYLMURAMOYL-L-ALANINE AMIDASE AMIC"/>
    <property type="match status" value="1"/>
</dbReference>
<dbReference type="Pfam" id="PF01520">
    <property type="entry name" value="Amidase_3"/>
    <property type="match status" value="1"/>
</dbReference>
<sequence length="310" mass="33021">MEPNGASGGRKRRPQRMIKLSSTAAAVVAVLWLFYWLPYGAHAPAGEAPETMQQSLPEPAPVQTALPASERTEPQLAASPAAEEQAEASAAEPEQAARPARLIVIDPGHQRKGNNEPEPVGPDTRATKPKVSSGTVGVQTRKPEYALNLEVSVLLKEELMRRGFEVLMTRESHDVDISNKERAELANEAGAALAIRIHADGDASPKTRGFSVLYPSAAASLAGPIAEPSRAAAAEILTGLREATGSKGRGLSARSDLSGFNWSEVPVVLVELGFMTNPEEDTLLSDPDYQQQLASGIAEGIMKYVEAEEL</sequence>
<dbReference type="InterPro" id="IPR050695">
    <property type="entry name" value="N-acetylmuramoyl_amidase_3"/>
</dbReference>
<dbReference type="SMART" id="SM00646">
    <property type="entry name" value="Ami_3"/>
    <property type="match status" value="1"/>
</dbReference>
<dbReference type="CDD" id="cd02696">
    <property type="entry name" value="MurNAc-LAA"/>
    <property type="match status" value="1"/>
</dbReference>
<evidence type="ECO:0000256" key="2">
    <source>
        <dbReference type="SAM" id="MobiDB-lite"/>
    </source>
</evidence>
<dbReference type="EMBL" id="CAJVAS010000053">
    <property type="protein sequence ID" value="CAG7650357.1"/>
    <property type="molecule type" value="Genomic_DNA"/>
</dbReference>
<organism evidence="5 6">
    <name type="scientific">Paenibacillus solanacearum</name>
    <dbReference type="NCBI Taxonomy" id="2048548"/>
    <lineage>
        <taxon>Bacteria</taxon>
        <taxon>Bacillati</taxon>
        <taxon>Bacillota</taxon>
        <taxon>Bacilli</taxon>
        <taxon>Bacillales</taxon>
        <taxon>Paenibacillaceae</taxon>
        <taxon>Paenibacillus</taxon>
    </lineage>
</organism>
<proteinExistence type="predicted"/>
<dbReference type="RefSeq" id="WP_218095741.1">
    <property type="nucleotide sequence ID" value="NZ_CAJVAS010000053.1"/>
</dbReference>
<dbReference type="GO" id="GO:0030288">
    <property type="term" value="C:outer membrane-bounded periplasmic space"/>
    <property type="evidence" value="ECO:0007669"/>
    <property type="project" value="TreeGrafter"/>
</dbReference>
<evidence type="ECO:0000313" key="5">
    <source>
        <dbReference type="EMBL" id="CAG7650357.1"/>
    </source>
</evidence>
<accession>A0A916NLT1</accession>
<keyword evidence="3" id="KW-1133">Transmembrane helix</keyword>
<dbReference type="PANTHER" id="PTHR30404">
    <property type="entry name" value="N-ACETYLMURAMOYL-L-ALANINE AMIDASE"/>
    <property type="match status" value="1"/>
</dbReference>
<evidence type="ECO:0000256" key="3">
    <source>
        <dbReference type="SAM" id="Phobius"/>
    </source>
</evidence>
<gene>
    <name evidence="5" type="ORF">PAESOLCIP111_06060</name>
</gene>
<dbReference type="Proteomes" id="UP000693672">
    <property type="component" value="Unassembled WGS sequence"/>
</dbReference>
<keyword evidence="3" id="KW-0812">Transmembrane</keyword>